<gene>
    <name evidence="2" type="ORF">HH216_15035</name>
</gene>
<reference evidence="2 3" key="1">
    <citation type="submission" date="2020-04" db="EMBL/GenBank/DDBJ databases">
        <title>Genome sequencing of novel species.</title>
        <authorList>
            <person name="Heo J."/>
            <person name="Kim S.-J."/>
            <person name="Kim J.-S."/>
            <person name="Hong S.-B."/>
            <person name="Kwon S.-W."/>
        </authorList>
    </citation>
    <scope>NUCLEOTIDE SEQUENCE [LARGE SCALE GENOMIC DNA]</scope>
    <source>
        <strain evidence="2 3">CJU-R4</strain>
    </source>
</reference>
<dbReference type="SMART" id="SM00530">
    <property type="entry name" value="HTH_XRE"/>
    <property type="match status" value="1"/>
</dbReference>
<accession>A0A7L5DM79</accession>
<dbReference type="GO" id="GO:0003677">
    <property type="term" value="F:DNA binding"/>
    <property type="evidence" value="ECO:0007669"/>
    <property type="project" value="InterPro"/>
</dbReference>
<dbReference type="Gene3D" id="1.10.260.40">
    <property type="entry name" value="lambda repressor-like DNA-binding domains"/>
    <property type="match status" value="1"/>
</dbReference>
<dbReference type="SUPFAM" id="SSF47413">
    <property type="entry name" value="lambda repressor-like DNA-binding domains"/>
    <property type="match status" value="1"/>
</dbReference>
<dbReference type="PROSITE" id="PS50943">
    <property type="entry name" value="HTH_CROC1"/>
    <property type="match status" value="1"/>
</dbReference>
<protein>
    <submittedName>
        <fullName evidence="2">Helix-turn-helix transcriptional regulator</fullName>
    </submittedName>
</protein>
<dbReference type="RefSeq" id="WP_169551548.1">
    <property type="nucleotide sequence ID" value="NZ_CP051677.1"/>
</dbReference>
<organism evidence="2 3">
    <name type="scientific">Spirosoma rhododendri</name>
    <dbReference type="NCBI Taxonomy" id="2728024"/>
    <lineage>
        <taxon>Bacteria</taxon>
        <taxon>Pseudomonadati</taxon>
        <taxon>Bacteroidota</taxon>
        <taxon>Cytophagia</taxon>
        <taxon>Cytophagales</taxon>
        <taxon>Cytophagaceae</taxon>
        <taxon>Spirosoma</taxon>
    </lineage>
</organism>
<name>A0A7L5DM79_9BACT</name>
<dbReference type="Proteomes" id="UP000501128">
    <property type="component" value="Chromosome"/>
</dbReference>
<evidence type="ECO:0000313" key="3">
    <source>
        <dbReference type="Proteomes" id="UP000501128"/>
    </source>
</evidence>
<dbReference type="InterPro" id="IPR010982">
    <property type="entry name" value="Lambda_DNA-bd_dom_sf"/>
</dbReference>
<dbReference type="AlphaFoldDB" id="A0A7L5DM79"/>
<evidence type="ECO:0000313" key="2">
    <source>
        <dbReference type="EMBL" id="QJD79584.1"/>
    </source>
</evidence>
<feature type="domain" description="HTH cro/C1-type" evidence="1">
    <location>
        <begin position="7"/>
        <end position="61"/>
    </location>
</feature>
<dbReference type="CDD" id="cd00093">
    <property type="entry name" value="HTH_XRE"/>
    <property type="match status" value="1"/>
</dbReference>
<evidence type="ECO:0000259" key="1">
    <source>
        <dbReference type="PROSITE" id="PS50943"/>
    </source>
</evidence>
<sequence length="200" mass="22940">MDIASNIKAIRKARGITPTMMAKELGIEATNYPRLENRGNQLTFNNLERISKALRVSVVELITWGGIQSNENPKETSNGDLGEKTQDPTPTVLIAQEYIETLKRKLALTYSTFIDTINNIGENAGIGTEHIEDENEIYIMFYRTFTNSELMQVYDILYANHSALYYVFRDLFQRDIIDTTTREAKLFLKHYNRKLGAIPH</sequence>
<dbReference type="Pfam" id="PF01381">
    <property type="entry name" value="HTH_3"/>
    <property type="match status" value="1"/>
</dbReference>
<proteinExistence type="predicted"/>
<keyword evidence="3" id="KW-1185">Reference proteome</keyword>
<dbReference type="InterPro" id="IPR001387">
    <property type="entry name" value="Cro/C1-type_HTH"/>
</dbReference>
<dbReference type="EMBL" id="CP051677">
    <property type="protein sequence ID" value="QJD79584.1"/>
    <property type="molecule type" value="Genomic_DNA"/>
</dbReference>
<dbReference type="KEGG" id="srho:HH216_15035"/>